<organism evidence="5 6">
    <name type="scientific">Agaribacter flavus</name>
    <dbReference type="NCBI Taxonomy" id="1902781"/>
    <lineage>
        <taxon>Bacteria</taxon>
        <taxon>Pseudomonadati</taxon>
        <taxon>Pseudomonadota</taxon>
        <taxon>Gammaproteobacteria</taxon>
        <taxon>Alteromonadales</taxon>
        <taxon>Alteromonadaceae</taxon>
        <taxon>Agaribacter</taxon>
    </lineage>
</organism>
<gene>
    <name evidence="5" type="ORF">ACFOHL_07510</name>
</gene>
<protein>
    <submittedName>
        <fullName evidence="5">Tetratricopeptide repeat protein</fullName>
    </submittedName>
</protein>
<dbReference type="Proteomes" id="UP001595478">
    <property type="component" value="Unassembled WGS sequence"/>
</dbReference>
<feature type="repeat" description="TPR" evidence="3">
    <location>
        <begin position="94"/>
        <end position="127"/>
    </location>
</feature>
<dbReference type="InterPro" id="IPR011990">
    <property type="entry name" value="TPR-like_helical_dom_sf"/>
</dbReference>
<reference evidence="6" key="1">
    <citation type="journal article" date="2019" name="Int. J. Syst. Evol. Microbiol.">
        <title>The Global Catalogue of Microorganisms (GCM) 10K type strain sequencing project: providing services to taxonomists for standard genome sequencing and annotation.</title>
        <authorList>
            <consortium name="The Broad Institute Genomics Platform"/>
            <consortium name="The Broad Institute Genome Sequencing Center for Infectious Disease"/>
            <person name="Wu L."/>
            <person name="Ma J."/>
        </authorList>
    </citation>
    <scope>NUCLEOTIDE SEQUENCE [LARGE SCALE GENOMIC DNA]</scope>
    <source>
        <strain evidence="6">KCTC 52473</strain>
    </source>
</reference>
<dbReference type="PANTHER" id="PTHR44858">
    <property type="entry name" value="TETRATRICOPEPTIDE REPEAT PROTEIN 6"/>
    <property type="match status" value="1"/>
</dbReference>
<dbReference type="PANTHER" id="PTHR44858:SF1">
    <property type="entry name" value="UDP-N-ACETYLGLUCOSAMINE--PEPTIDE N-ACETYLGLUCOSAMINYLTRANSFERASE SPINDLY-RELATED"/>
    <property type="match status" value="1"/>
</dbReference>
<keyword evidence="1" id="KW-0677">Repeat</keyword>
<feature type="region of interest" description="Disordered" evidence="4">
    <location>
        <begin position="1"/>
        <end position="32"/>
    </location>
</feature>
<evidence type="ECO:0000256" key="1">
    <source>
        <dbReference type="ARBA" id="ARBA00022737"/>
    </source>
</evidence>
<dbReference type="SUPFAM" id="SSF48452">
    <property type="entry name" value="TPR-like"/>
    <property type="match status" value="1"/>
</dbReference>
<feature type="compositionally biased region" description="Basic and acidic residues" evidence="4">
    <location>
        <begin position="1"/>
        <end position="12"/>
    </location>
</feature>
<dbReference type="RefSeq" id="WP_376919601.1">
    <property type="nucleotide sequence ID" value="NZ_JBHRSW010000011.1"/>
</dbReference>
<dbReference type="SMART" id="SM00028">
    <property type="entry name" value="TPR"/>
    <property type="match status" value="2"/>
</dbReference>
<feature type="compositionally biased region" description="Polar residues" evidence="4">
    <location>
        <begin position="15"/>
        <end position="32"/>
    </location>
</feature>
<evidence type="ECO:0000313" key="5">
    <source>
        <dbReference type="EMBL" id="MFC3121465.1"/>
    </source>
</evidence>
<evidence type="ECO:0000256" key="2">
    <source>
        <dbReference type="ARBA" id="ARBA00022803"/>
    </source>
</evidence>
<dbReference type="Gene3D" id="1.25.40.10">
    <property type="entry name" value="Tetratricopeptide repeat domain"/>
    <property type="match status" value="1"/>
</dbReference>
<dbReference type="InterPro" id="IPR050498">
    <property type="entry name" value="Ycf3"/>
</dbReference>
<accession>A0ABV7FRB9</accession>
<evidence type="ECO:0000256" key="3">
    <source>
        <dbReference type="PROSITE-ProRule" id="PRU00339"/>
    </source>
</evidence>
<sequence>MSNEHQGHRSADEASVQSSGNSTETSLVTTEQSPENMLVAQLISQPNLYRQSQVQLDISQRNIMLKALRAYKDGDVKGGMHLIQEAEQAGQLNSAAYVLKSDLAMAAQDEKEALAHLQKALRINPYNYIACNRLAHLMRKQGNFAQALSLYNRAIAAVPSDAGSYRNRGILYDLYIQDKAEALEDYKRYHALLEHQRQERVSEKPLLKAIDKDIKQVKGWLLDLSRQLQAIENTREIKGEAE</sequence>
<evidence type="ECO:0000256" key="4">
    <source>
        <dbReference type="SAM" id="MobiDB-lite"/>
    </source>
</evidence>
<dbReference type="EMBL" id="JBHRSW010000011">
    <property type="protein sequence ID" value="MFC3121465.1"/>
    <property type="molecule type" value="Genomic_DNA"/>
</dbReference>
<proteinExistence type="predicted"/>
<dbReference type="Pfam" id="PF14559">
    <property type="entry name" value="TPR_19"/>
    <property type="match status" value="1"/>
</dbReference>
<evidence type="ECO:0000313" key="6">
    <source>
        <dbReference type="Proteomes" id="UP001595478"/>
    </source>
</evidence>
<keyword evidence="6" id="KW-1185">Reference proteome</keyword>
<name>A0ABV7FRB9_9ALTE</name>
<dbReference type="PROSITE" id="PS50005">
    <property type="entry name" value="TPR"/>
    <property type="match status" value="2"/>
</dbReference>
<comment type="caution">
    <text evidence="5">The sequence shown here is derived from an EMBL/GenBank/DDBJ whole genome shotgun (WGS) entry which is preliminary data.</text>
</comment>
<keyword evidence="2 3" id="KW-0802">TPR repeat</keyword>
<feature type="repeat" description="TPR" evidence="3">
    <location>
        <begin position="128"/>
        <end position="161"/>
    </location>
</feature>
<dbReference type="InterPro" id="IPR019734">
    <property type="entry name" value="TPR_rpt"/>
</dbReference>